<accession>A0A510VAZ1</accession>
<dbReference type="GO" id="GO:0051301">
    <property type="term" value="P:cell division"/>
    <property type="evidence" value="ECO:0007669"/>
    <property type="project" value="UniProtKB-UniRule"/>
</dbReference>
<evidence type="ECO:0000256" key="4">
    <source>
        <dbReference type="ARBA" id="ARBA00022989"/>
    </source>
</evidence>
<name>A0A510VAZ1_9CELL</name>
<dbReference type="OrthoDB" id="5189646at2"/>
<feature type="transmembrane region" description="Helical" evidence="7">
    <location>
        <begin position="28"/>
        <end position="50"/>
    </location>
</feature>
<dbReference type="HAMAP" id="MF_00631">
    <property type="entry name" value="CrgA"/>
    <property type="match status" value="1"/>
</dbReference>
<dbReference type="InterPro" id="IPR009619">
    <property type="entry name" value="CrgA"/>
</dbReference>
<keyword evidence="10" id="KW-1185">Reference proteome</keyword>
<evidence type="ECO:0000256" key="8">
    <source>
        <dbReference type="SAM" id="MobiDB-lite"/>
    </source>
</evidence>
<dbReference type="Pfam" id="PF06781">
    <property type="entry name" value="CrgA"/>
    <property type="match status" value="1"/>
</dbReference>
<gene>
    <name evidence="7 9" type="primary">crgA</name>
    <name evidence="9" type="ORF">CXY01_36710</name>
</gene>
<evidence type="ECO:0000313" key="10">
    <source>
        <dbReference type="Proteomes" id="UP000321118"/>
    </source>
</evidence>
<evidence type="ECO:0000313" key="9">
    <source>
        <dbReference type="EMBL" id="GEK23151.1"/>
    </source>
</evidence>
<keyword evidence="4 7" id="KW-1133">Transmembrane helix</keyword>
<evidence type="ECO:0000256" key="7">
    <source>
        <dbReference type="HAMAP-Rule" id="MF_00631"/>
    </source>
</evidence>
<dbReference type="RefSeq" id="WP_146930444.1">
    <property type="nucleotide sequence ID" value="NZ_BJUB01000013.1"/>
</dbReference>
<organism evidence="9 10">
    <name type="scientific">Cellulomonas xylanilytica</name>
    <dbReference type="NCBI Taxonomy" id="233583"/>
    <lineage>
        <taxon>Bacteria</taxon>
        <taxon>Bacillati</taxon>
        <taxon>Actinomycetota</taxon>
        <taxon>Actinomycetes</taxon>
        <taxon>Micrococcales</taxon>
        <taxon>Cellulomonadaceae</taxon>
        <taxon>Cellulomonas</taxon>
    </lineage>
</organism>
<reference evidence="9 10" key="1">
    <citation type="submission" date="2019-07" db="EMBL/GenBank/DDBJ databases">
        <title>Whole genome shotgun sequence of Cellulomonas xylanilytica NBRC 101102.</title>
        <authorList>
            <person name="Hosoyama A."/>
            <person name="Uohara A."/>
            <person name="Ohji S."/>
            <person name="Ichikawa N."/>
        </authorList>
    </citation>
    <scope>NUCLEOTIDE SEQUENCE [LARGE SCALE GENOMIC DNA]</scope>
    <source>
        <strain evidence="9 10">NBRC 101102</strain>
    </source>
</reference>
<dbReference type="EMBL" id="BJUB01000013">
    <property type="protein sequence ID" value="GEK23151.1"/>
    <property type="molecule type" value="Genomic_DNA"/>
</dbReference>
<comment type="similarity">
    <text evidence="7">Belongs to the CrgA family.</text>
</comment>
<keyword evidence="2 7" id="KW-0132">Cell division</keyword>
<dbReference type="Proteomes" id="UP000321118">
    <property type="component" value="Unassembled WGS sequence"/>
</dbReference>
<evidence type="ECO:0000256" key="1">
    <source>
        <dbReference type="ARBA" id="ARBA00022475"/>
    </source>
</evidence>
<evidence type="ECO:0000256" key="6">
    <source>
        <dbReference type="ARBA" id="ARBA00023306"/>
    </source>
</evidence>
<sequence length="82" mass="9209">MPESKSRKKATYTPPPAKSTGPKVNAPWFLPVMLGLMILGLIWIVVTYLTQSQYPIPGINQWNLLIGFAFIVAGFGMTTRWR</sequence>
<proteinExistence type="inferred from homology"/>
<keyword evidence="5 7" id="KW-0472">Membrane</keyword>
<dbReference type="AlphaFoldDB" id="A0A510VAZ1"/>
<comment type="caution">
    <text evidence="9">The sequence shown here is derived from an EMBL/GenBank/DDBJ whole genome shotgun (WGS) entry which is preliminary data.</text>
</comment>
<keyword evidence="6 7" id="KW-0131">Cell cycle</keyword>
<evidence type="ECO:0000256" key="5">
    <source>
        <dbReference type="ARBA" id="ARBA00023136"/>
    </source>
</evidence>
<feature type="region of interest" description="Disordered" evidence="8">
    <location>
        <begin position="1"/>
        <end position="23"/>
    </location>
</feature>
<comment type="function">
    <text evidence="7">Involved in cell division.</text>
</comment>
<evidence type="ECO:0000256" key="2">
    <source>
        <dbReference type="ARBA" id="ARBA00022618"/>
    </source>
</evidence>
<keyword evidence="1 7" id="KW-1003">Cell membrane</keyword>
<dbReference type="GO" id="GO:0005886">
    <property type="term" value="C:plasma membrane"/>
    <property type="evidence" value="ECO:0007669"/>
    <property type="project" value="UniProtKB-SubCell"/>
</dbReference>
<evidence type="ECO:0000256" key="3">
    <source>
        <dbReference type="ARBA" id="ARBA00022692"/>
    </source>
</evidence>
<keyword evidence="3 7" id="KW-0812">Transmembrane</keyword>
<feature type="compositionally biased region" description="Basic residues" evidence="8">
    <location>
        <begin position="1"/>
        <end position="10"/>
    </location>
</feature>
<feature type="transmembrane region" description="Helical" evidence="7">
    <location>
        <begin position="62"/>
        <end position="81"/>
    </location>
</feature>
<comment type="subcellular location">
    <subcellularLocation>
        <location evidence="7">Cell membrane</location>
        <topology evidence="7">Multi-pass membrane protein</topology>
    </subcellularLocation>
</comment>
<protein>
    <recommendedName>
        <fullName evidence="7">Cell division protein CrgA</fullName>
    </recommendedName>
</protein>